<accession>A0A8J5C9S5</accession>
<protein>
    <submittedName>
        <fullName evidence="1">Uncharacterized protein</fullName>
    </submittedName>
</protein>
<reference evidence="1" key="1">
    <citation type="submission" date="2020-07" db="EMBL/GenBank/DDBJ databases">
        <title>Clarias magur genome sequencing, assembly and annotation.</title>
        <authorList>
            <person name="Kushwaha B."/>
            <person name="Kumar R."/>
            <person name="Das P."/>
            <person name="Joshi C.G."/>
            <person name="Kumar D."/>
            <person name="Nagpure N.S."/>
            <person name="Pandey M."/>
            <person name="Agarwal S."/>
            <person name="Srivastava S."/>
            <person name="Singh M."/>
            <person name="Sahoo L."/>
            <person name="Jayasankar P."/>
            <person name="Meher P.K."/>
            <person name="Koringa P.G."/>
            <person name="Iquebal M.A."/>
            <person name="Das S.P."/>
            <person name="Bit A."/>
            <person name="Patnaik S."/>
            <person name="Patel N."/>
            <person name="Shah T.M."/>
            <person name="Hinsu A."/>
            <person name="Jena J.K."/>
        </authorList>
    </citation>
    <scope>NUCLEOTIDE SEQUENCE</scope>
    <source>
        <strain evidence="1">CIFAMagur01</strain>
        <tissue evidence="1">Testis</tissue>
    </source>
</reference>
<dbReference type="AlphaFoldDB" id="A0A8J5C9S5"/>
<comment type="caution">
    <text evidence="1">The sequence shown here is derived from an EMBL/GenBank/DDBJ whole genome shotgun (WGS) entry which is preliminary data.</text>
</comment>
<organism evidence="1 2">
    <name type="scientific">Clarias magur</name>
    <name type="common">Asian catfish</name>
    <name type="synonym">Macropteronotus magur</name>
    <dbReference type="NCBI Taxonomy" id="1594786"/>
    <lineage>
        <taxon>Eukaryota</taxon>
        <taxon>Metazoa</taxon>
        <taxon>Chordata</taxon>
        <taxon>Craniata</taxon>
        <taxon>Vertebrata</taxon>
        <taxon>Euteleostomi</taxon>
        <taxon>Actinopterygii</taxon>
        <taxon>Neopterygii</taxon>
        <taxon>Teleostei</taxon>
        <taxon>Ostariophysi</taxon>
        <taxon>Siluriformes</taxon>
        <taxon>Clariidae</taxon>
        <taxon>Clarias</taxon>
    </lineage>
</organism>
<sequence length="129" mass="13700">MGRKRAGGQKTEAECVKKDSRVLLAVRASLYDGDGGSLCCSAAETGLGPWQLTSGLCAECSPYRLTTQSLFHCNHCGPKVAQFGVSSGVTLDGVVPEAMGKTLCVYIWWMEQNIGSASGYKIRALHTAP</sequence>
<keyword evidence="2" id="KW-1185">Reference proteome</keyword>
<evidence type="ECO:0000313" key="1">
    <source>
        <dbReference type="EMBL" id="KAF5910134.1"/>
    </source>
</evidence>
<dbReference type="Proteomes" id="UP000727407">
    <property type="component" value="Unassembled WGS sequence"/>
</dbReference>
<name>A0A8J5C9S5_CLAMG</name>
<dbReference type="EMBL" id="QNUK01000001">
    <property type="protein sequence ID" value="KAF5910134.1"/>
    <property type="molecule type" value="Genomic_DNA"/>
</dbReference>
<evidence type="ECO:0000313" key="2">
    <source>
        <dbReference type="Proteomes" id="UP000727407"/>
    </source>
</evidence>
<proteinExistence type="predicted"/>
<gene>
    <name evidence="1" type="ORF">DAT39_000167</name>
</gene>